<name>A0A024G114_9STRA</name>
<dbReference type="Pfam" id="PF13414">
    <property type="entry name" value="TPR_11"/>
    <property type="match status" value="1"/>
</dbReference>
<dbReference type="PROSITE" id="PS50293">
    <property type="entry name" value="TPR_REGION"/>
    <property type="match status" value="1"/>
</dbReference>
<dbReference type="GO" id="GO:0036064">
    <property type="term" value="C:ciliary basal body"/>
    <property type="evidence" value="ECO:0007669"/>
    <property type="project" value="TreeGrafter"/>
</dbReference>
<evidence type="ECO:0000256" key="3">
    <source>
        <dbReference type="ARBA" id="ARBA00023778"/>
    </source>
</evidence>
<evidence type="ECO:0000256" key="4">
    <source>
        <dbReference type="PROSITE-ProRule" id="PRU00339"/>
    </source>
</evidence>
<dbReference type="PANTHER" id="PTHR44186:SF1">
    <property type="entry name" value="BARDET-BIEDL SYNDROME 4 PROTEIN"/>
    <property type="match status" value="1"/>
</dbReference>
<dbReference type="SMART" id="SM00028">
    <property type="entry name" value="TPR"/>
    <property type="match status" value="7"/>
</dbReference>
<reference evidence="5 6" key="1">
    <citation type="submission" date="2012-05" db="EMBL/GenBank/DDBJ databases">
        <title>Recombination and specialization in a pathogen metapopulation.</title>
        <authorList>
            <person name="Gardiner A."/>
            <person name="Kemen E."/>
            <person name="Schultz-Larsen T."/>
            <person name="MacLean D."/>
            <person name="Van Oosterhout C."/>
            <person name="Jones J.D.G."/>
        </authorList>
    </citation>
    <scope>NUCLEOTIDE SEQUENCE [LARGE SCALE GENOMIC DNA]</scope>
    <source>
        <strain evidence="5 6">Ac Nc2</strain>
    </source>
</reference>
<evidence type="ECO:0000256" key="2">
    <source>
        <dbReference type="ARBA" id="ARBA00022803"/>
    </source>
</evidence>
<keyword evidence="2 4" id="KW-0802">TPR repeat</keyword>
<feature type="repeat" description="TPR" evidence="4">
    <location>
        <begin position="256"/>
        <end position="289"/>
    </location>
</feature>
<accession>A0A024G114</accession>
<gene>
    <name evidence="5" type="ORF">BN9_013210</name>
</gene>
<evidence type="ECO:0000256" key="1">
    <source>
        <dbReference type="ARBA" id="ARBA00022737"/>
    </source>
</evidence>
<dbReference type="InterPro" id="IPR019734">
    <property type="entry name" value="TPR_rpt"/>
</dbReference>
<dbReference type="AlphaFoldDB" id="A0A024G114"/>
<dbReference type="GO" id="GO:0061512">
    <property type="term" value="P:protein localization to cilium"/>
    <property type="evidence" value="ECO:0007669"/>
    <property type="project" value="TreeGrafter"/>
</dbReference>
<keyword evidence="1" id="KW-0677">Repeat</keyword>
<comment type="similarity">
    <text evidence="3">Belongs to the BBS4 family.</text>
</comment>
<dbReference type="STRING" id="65357.A0A024G114"/>
<feature type="repeat" description="TPR" evidence="4">
    <location>
        <begin position="154"/>
        <end position="187"/>
    </location>
</feature>
<dbReference type="GO" id="GO:0060271">
    <property type="term" value="P:cilium assembly"/>
    <property type="evidence" value="ECO:0007669"/>
    <property type="project" value="TreeGrafter"/>
</dbReference>
<dbReference type="Pfam" id="PF13432">
    <property type="entry name" value="TPR_16"/>
    <property type="match status" value="1"/>
</dbReference>
<proteinExistence type="inferred from homology"/>
<protein>
    <submittedName>
        <fullName evidence="5">Uncharacterized protein</fullName>
    </submittedName>
</protein>
<sequence>MQSSRDFRQSRQLESEEDGKNWLIHRLYLRQEYEECMELIEEVMTSSQGLSEYPIYVKALILRHYGKVEQSLQLFQAISCLNPGNKENIKQIGRSLLLLGKHANAIKIFKEVLTQEKAEDWRVHLNIGTCFTFLKQFDNAIQSFQRANAISRHDTTFLQLANVYMIQNDYKNAIITYQEALEFSPDNPKLLSGLGLAYLRNGESFAAFDHLGNSLTHDPLDPKTILAAGSIIQDNGDMDVALVKYRVAAVQTPHSAPLWNNIGMCFYGKQQFVAAIACLKRSLYLDPFEWITLYNLGLVHLQTEQFASAFHFFSASINMKGDFPSSYMYLGIALSNLKDFDNSCSAFEKAIEMERNHLFHLNYAIVLQKNDEMEQAKTHLEIFDELFSALDAETQNSDPDVIEQRKLFMYGKMNDEREKLWRQICRQFYFQNDALAQQILRQFEICKTDDTVISVETPMEKLSIVQENCKALGLENSSDPMHKNAMEQIIERYELIKNQIRSEYHQNLATHRYEEFHKLLLQRQSTNYCLDDKVLLVREKEAFIRLYDSHHEKMSKITNFLRQYMDTLGSHPFLLGLKQVIQWNLESSNIVGWRCKEIHVYHRHFINLWLIVVSDAVFLESAGKTFAADSVDLLINSLNFGHYELTKVATEKSEPRNRVWLMDPYLSDQDMRDLLHLFPPKYRLEGRPSGDKYMTGLFRMNLIGLCDEPQPFFQRWCVLL</sequence>
<dbReference type="PANTHER" id="PTHR44186">
    <property type="match status" value="1"/>
</dbReference>
<organism evidence="5 6">
    <name type="scientific">Albugo candida</name>
    <dbReference type="NCBI Taxonomy" id="65357"/>
    <lineage>
        <taxon>Eukaryota</taxon>
        <taxon>Sar</taxon>
        <taxon>Stramenopiles</taxon>
        <taxon>Oomycota</taxon>
        <taxon>Peronosporomycetes</taxon>
        <taxon>Albuginales</taxon>
        <taxon>Albuginaceae</taxon>
        <taxon>Albugo</taxon>
    </lineage>
</organism>
<dbReference type="SUPFAM" id="SSF48452">
    <property type="entry name" value="TPR-like"/>
    <property type="match status" value="2"/>
</dbReference>
<comment type="caution">
    <text evidence="5">The sequence shown here is derived from an EMBL/GenBank/DDBJ whole genome shotgun (WGS) entry which is preliminary data.</text>
</comment>
<dbReference type="PROSITE" id="PS50005">
    <property type="entry name" value="TPR"/>
    <property type="match status" value="3"/>
</dbReference>
<feature type="repeat" description="TPR" evidence="4">
    <location>
        <begin position="324"/>
        <end position="357"/>
    </location>
</feature>
<evidence type="ECO:0000313" key="6">
    <source>
        <dbReference type="Proteomes" id="UP000053237"/>
    </source>
</evidence>
<dbReference type="EMBL" id="CAIX01000009">
    <property type="protein sequence ID" value="CCI40537.1"/>
    <property type="molecule type" value="Genomic_DNA"/>
</dbReference>
<dbReference type="InParanoid" id="A0A024G114"/>
<dbReference type="Proteomes" id="UP000053237">
    <property type="component" value="Unassembled WGS sequence"/>
</dbReference>
<evidence type="ECO:0000313" key="5">
    <source>
        <dbReference type="EMBL" id="CCI40537.1"/>
    </source>
</evidence>
<dbReference type="Gene3D" id="1.25.40.10">
    <property type="entry name" value="Tetratricopeptide repeat domain"/>
    <property type="match status" value="2"/>
</dbReference>
<keyword evidence="6" id="KW-1185">Reference proteome</keyword>
<dbReference type="OrthoDB" id="309339at2759"/>
<dbReference type="Pfam" id="PF13181">
    <property type="entry name" value="TPR_8"/>
    <property type="match status" value="2"/>
</dbReference>
<dbReference type="InterPro" id="IPR011990">
    <property type="entry name" value="TPR-like_helical_dom_sf"/>
</dbReference>